<dbReference type="GO" id="GO:0008270">
    <property type="term" value="F:zinc ion binding"/>
    <property type="evidence" value="ECO:0007669"/>
    <property type="project" value="UniProtKB-KW"/>
</dbReference>
<evidence type="ECO:0000256" key="3">
    <source>
        <dbReference type="ARBA" id="ARBA00022833"/>
    </source>
</evidence>
<dbReference type="Proteomes" id="UP000193642">
    <property type="component" value="Unassembled WGS sequence"/>
</dbReference>
<dbReference type="PANTHER" id="PTHR46920:SF1">
    <property type="entry name" value="PROTEIN MSS51 HOMOLOG, MITOCHONDRIAL-RELATED"/>
    <property type="match status" value="1"/>
</dbReference>
<proteinExistence type="predicted"/>
<keyword evidence="3" id="KW-0862">Zinc</keyword>
<sequence length="172" mass="19729">MAVDAFLFSSSFYGMYKLITAVLNKPGGIRALFADPTFFLMDLQRTLFDERNLLAAMQGNPIITCDCLNVEDPYHKDFGKVIPSNLLFDVELMERPRGYKVDCSYCQKRPDLVNDGVDFKKCARCHRVRYCSVECQKLAWPSHKSLCGIKSADWWGRTPRMSKQERIDLGLV</sequence>
<evidence type="ECO:0000256" key="4">
    <source>
        <dbReference type="PROSITE-ProRule" id="PRU00134"/>
    </source>
</evidence>
<dbReference type="PANTHER" id="PTHR46920">
    <property type="match status" value="1"/>
</dbReference>
<name>A0A1Y2CVI2_9FUNG</name>
<dbReference type="Pfam" id="PF01753">
    <property type="entry name" value="zf-MYND"/>
    <property type="match status" value="1"/>
</dbReference>
<keyword evidence="1" id="KW-0479">Metal-binding</keyword>
<dbReference type="Gene3D" id="6.10.140.2220">
    <property type="match status" value="1"/>
</dbReference>
<dbReference type="AlphaFoldDB" id="A0A1Y2CVI2"/>
<dbReference type="PROSITE" id="PS50865">
    <property type="entry name" value="ZF_MYND_2"/>
    <property type="match status" value="1"/>
</dbReference>
<dbReference type="InterPro" id="IPR052839">
    <property type="entry name" value="Mito_gene_expr_regulator"/>
</dbReference>
<evidence type="ECO:0000259" key="5">
    <source>
        <dbReference type="PROSITE" id="PS50865"/>
    </source>
</evidence>
<evidence type="ECO:0000256" key="1">
    <source>
        <dbReference type="ARBA" id="ARBA00022723"/>
    </source>
</evidence>
<dbReference type="OrthoDB" id="2162803at2759"/>
<evidence type="ECO:0000256" key="2">
    <source>
        <dbReference type="ARBA" id="ARBA00022771"/>
    </source>
</evidence>
<feature type="domain" description="MYND-type" evidence="5">
    <location>
        <begin position="103"/>
        <end position="147"/>
    </location>
</feature>
<protein>
    <recommendedName>
        <fullName evidence="5">MYND-type domain-containing protein</fullName>
    </recommendedName>
</protein>
<dbReference type="InterPro" id="IPR002893">
    <property type="entry name" value="Znf_MYND"/>
</dbReference>
<reference evidence="6 7" key="1">
    <citation type="submission" date="2016-07" db="EMBL/GenBank/DDBJ databases">
        <title>Pervasive Adenine N6-methylation of Active Genes in Fungi.</title>
        <authorList>
            <consortium name="DOE Joint Genome Institute"/>
            <person name="Mondo S.J."/>
            <person name="Dannebaum R.O."/>
            <person name="Kuo R.C."/>
            <person name="Labutti K."/>
            <person name="Haridas S."/>
            <person name="Kuo A."/>
            <person name="Salamov A."/>
            <person name="Ahrendt S.R."/>
            <person name="Lipzen A."/>
            <person name="Sullivan W."/>
            <person name="Andreopoulos W.B."/>
            <person name="Clum A."/>
            <person name="Lindquist E."/>
            <person name="Daum C."/>
            <person name="Ramamoorthy G.K."/>
            <person name="Gryganskyi A."/>
            <person name="Culley D."/>
            <person name="Magnuson J.K."/>
            <person name="James T.Y."/>
            <person name="O'Malley M.A."/>
            <person name="Stajich J.E."/>
            <person name="Spatafora J.W."/>
            <person name="Visel A."/>
            <person name="Grigoriev I.V."/>
        </authorList>
    </citation>
    <scope>NUCLEOTIDE SEQUENCE [LARGE SCALE GENOMIC DNA]</scope>
    <source>
        <strain evidence="6 7">JEL800</strain>
    </source>
</reference>
<organism evidence="6 7">
    <name type="scientific">Rhizoclosmatium globosum</name>
    <dbReference type="NCBI Taxonomy" id="329046"/>
    <lineage>
        <taxon>Eukaryota</taxon>
        <taxon>Fungi</taxon>
        <taxon>Fungi incertae sedis</taxon>
        <taxon>Chytridiomycota</taxon>
        <taxon>Chytridiomycota incertae sedis</taxon>
        <taxon>Chytridiomycetes</taxon>
        <taxon>Chytridiales</taxon>
        <taxon>Chytriomycetaceae</taxon>
        <taxon>Rhizoclosmatium</taxon>
    </lineage>
</organism>
<comment type="caution">
    <text evidence="6">The sequence shown here is derived from an EMBL/GenBank/DDBJ whole genome shotgun (WGS) entry which is preliminary data.</text>
</comment>
<dbReference type="EMBL" id="MCGO01000006">
    <property type="protein sequence ID" value="ORY50824.1"/>
    <property type="molecule type" value="Genomic_DNA"/>
</dbReference>
<evidence type="ECO:0000313" key="6">
    <source>
        <dbReference type="EMBL" id="ORY50824.1"/>
    </source>
</evidence>
<keyword evidence="2 4" id="KW-0863">Zinc-finger</keyword>
<dbReference type="SUPFAM" id="SSF144232">
    <property type="entry name" value="HIT/MYND zinc finger-like"/>
    <property type="match status" value="1"/>
</dbReference>
<evidence type="ECO:0000313" key="7">
    <source>
        <dbReference type="Proteomes" id="UP000193642"/>
    </source>
</evidence>
<dbReference type="STRING" id="329046.A0A1Y2CVI2"/>
<gene>
    <name evidence="6" type="ORF">BCR33DRAFT_496470</name>
</gene>
<dbReference type="PROSITE" id="PS01360">
    <property type="entry name" value="ZF_MYND_1"/>
    <property type="match status" value="1"/>
</dbReference>
<accession>A0A1Y2CVI2</accession>
<keyword evidence="7" id="KW-1185">Reference proteome</keyword>